<dbReference type="InterPro" id="IPR012341">
    <property type="entry name" value="6hp_glycosidase-like_sf"/>
</dbReference>
<dbReference type="OrthoDB" id="18576at2157"/>
<evidence type="ECO:0000313" key="5">
    <source>
        <dbReference type="Proteomes" id="UP000001879"/>
    </source>
</evidence>
<dbReference type="InterPro" id="IPR058310">
    <property type="entry name" value="DUF7997"/>
</dbReference>
<dbReference type="GeneID" id="8823980"/>
<dbReference type="CAZy" id="GH15">
    <property type="family name" value="Glycoside Hydrolase Family 15"/>
</dbReference>
<dbReference type="PANTHER" id="PTHR31616:SF0">
    <property type="entry name" value="GLUCAN 1,4-ALPHA-GLUCOSIDASE"/>
    <property type="match status" value="1"/>
</dbReference>
<name>D3SRM8_NATMM</name>
<evidence type="ECO:0000256" key="1">
    <source>
        <dbReference type="ARBA" id="ARBA00006188"/>
    </source>
</evidence>
<dbReference type="STRING" id="547559.Nmag_1149"/>
<dbReference type="eggNOG" id="arCOG03285">
    <property type="taxonomic scope" value="Archaea"/>
</dbReference>
<dbReference type="PATRIC" id="fig|547559.17.peg.3597"/>
<dbReference type="EMBL" id="CP001932">
    <property type="protein sequence ID" value="ADD04733.1"/>
    <property type="molecule type" value="Genomic_DNA"/>
</dbReference>
<reference evidence="4 6" key="3">
    <citation type="journal article" date="2014" name="PLoS Genet.">
        <title>Phylogenetically driven sequencing of extremely halophilic archaea reveals strategies for static and dynamic osmo-response.</title>
        <authorList>
            <person name="Becker E.A."/>
            <person name="Seitzer P.M."/>
            <person name="Tritt A."/>
            <person name="Larsen D."/>
            <person name="Krusor M."/>
            <person name="Yao A.I."/>
            <person name="Wu D."/>
            <person name="Madern D."/>
            <person name="Eisen J.A."/>
            <person name="Darling A.E."/>
            <person name="Facciotti M.T."/>
        </authorList>
    </citation>
    <scope>NUCLEOTIDE SEQUENCE [LARGE SCALE GENOMIC DNA]</scope>
    <source>
        <strain evidence="6">ATCC 43099 / DSM 3394 / CCM 3739 / CIP 104546 / IAM 13178 / JCM 8861 / NBRC 102185 / NCIMB 2190 / MS3</strain>
        <strain evidence="4">MS-3</strain>
    </source>
</reference>
<protein>
    <submittedName>
        <fullName evidence="4">Glucan 1,4-alpha-glucosidase</fullName>
    </submittedName>
    <submittedName>
        <fullName evidence="3">Glycoside transferase domain protein</fullName>
    </submittedName>
</protein>
<dbReference type="InterPro" id="IPR008928">
    <property type="entry name" value="6-hairpin_glycosidase_sf"/>
</dbReference>
<dbReference type="Proteomes" id="UP000011543">
    <property type="component" value="Unassembled WGS sequence"/>
</dbReference>
<reference evidence="3" key="4">
    <citation type="submission" date="2016-09" db="EMBL/GenBank/DDBJ databases">
        <authorList>
            <person name="Pfeiffer F."/>
        </authorList>
    </citation>
    <scope>NUCLEOTIDE SEQUENCE</scope>
    <source>
        <strain evidence="3">ATCC 43099</strain>
    </source>
</reference>
<sequence length="715" mass="78134">MKLHSALNDVKRSWGDDRRFPGERRSTTGRFSGFDDRLVHVAPNGALRDYSYPLSGLVGIDHSRFGLELDDTLYWLDKPGDQRYVDDTALVETAHEVAGHTLTQYDLTLGRLHLTHFSLSTDEHDDTDPDATLHACVAFAPEDRVSRIGQLLHGDAVEVHHDREHDFLTAATDIEVTGQIPATFAELLESEPTELPRGEDDGRYEEARLSPITLAEVDLSESDASTTVATLLADSEADEESRTGALKRARAGAAEHATRDGLLEAARAQAETAFEGVRATADDGETVDIADPIADLRTLRLLRAPTGARIAGPEFDPFYRYSGGYGYTWFRDDAEIAGFLLAADRRAGLGLEQWHRQSAHFYTTSQLADGTWPHRVWPRNGRLAPGWAHGRVEEAADSTDYQADQTASVAAYLATYLRTVDADDEQVREALVAALDGLDATLADDGLPERVQNAWENMTGRFTHTAATFLEAYAAIARAPIADEHRERARERARTVYSALDDLWVADRGCYALRLDDGVLDERLDGSTFALAAAHREFDVLESEQSAADGTGENGGDGVGVDADRLDRLVTHIETTIDGLYRDPEGALEGVARFEDDPWRVDDQADAKIWSVTTAWGAHAAAEMGSLLAAHDHETASRFDERARELLALVAPGGKLRRDGEYLPEQFFDDGTADSATPLGWPHALRLATAAELATGAQEGTAAPVVDSDRAPVQD</sequence>
<dbReference type="Pfam" id="PF25978">
    <property type="entry name" value="DUF7997"/>
    <property type="match status" value="1"/>
</dbReference>
<dbReference type="GO" id="GO:0004553">
    <property type="term" value="F:hydrolase activity, hydrolyzing O-glycosyl compounds"/>
    <property type="evidence" value="ECO:0007669"/>
    <property type="project" value="TreeGrafter"/>
</dbReference>
<dbReference type="PaxDb" id="547559-Nmag_1149"/>
<dbReference type="PANTHER" id="PTHR31616">
    <property type="entry name" value="TREHALASE"/>
    <property type="match status" value="1"/>
</dbReference>
<dbReference type="KEGG" id="nmg:Nmag_1149"/>
<dbReference type="EMBL" id="AOHS01000057">
    <property type="protein sequence ID" value="ELY24900.1"/>
    <property type="molecule type" value="Genomic_DNA"/>
</dbReference>
<gene>
    <name evidence="3" type="ordered locus">Nmag_1149</name>
    <name evidence="4" type="ORF">C500_18268</name>
</gene>
<dbReference type="Gene3D" id="1.50.10.10">
    <property type="match status" value="1"/>
</dbReference>
<keyword evidence="5" id="KW-1185">Reference proteome</keyword>
<accession>D3SRM8</accession>
<dbReference type="SUPFAM" id="SSF48208">
    <property type="entry name" value="Six-hairpin glycosidases"/>
    <property type="match status" value="1"/>
</dbReference>
<keyword evidence="3" id="KW-0808">Transferase</keyword>
<dbReference type="Proteomes" id="UP000001879">
    <property type="component" value="Chromosome"/>
</dbReference>
<dbReference type="RefSeq" id="WP_004217027.1">
    <property type="nucleotide sequence ID" value="NC_013922.1"/>
</dbReference>
<organism evidence="3 5">
    <name type="scientific">Natrialba magadii (strain ATCC 43099 / DSM 3394 / CCM 3739 / CIP 104546 / IAM 13178 / JCM 8861 / NBRC 102185 / NCIMB 2190 / MS3)</name>
    <name type="common">Natronobacterium magadii</name>
    <dbReference type="NCBI Taxonomy" id="547559"/>
    <lineage>
        <taxon>Archaea</taxon>
        <taxon>Methanobacteriati</taxon>
        <taxon>Methanobacteriota</taxon>
        <taxon>Stenosarchaea group</taxon>
        <taxon>Halobacteria</taxon>
        <taxon>Halobacteriales</taxon>
        <taxon>Natrialbaceae</taxon>
        <taxon>Natrialba</taxon>
    </lineage>
</organism>
<reference evidence="3 5" key="2">
    <citation type="journal article" date="2012" name="BMC Genomics">
        <title>A comparative genomics perspective on the genetic content of the alkaliphilic haloarchaeon Natrialba magadii ATCC 43099T.</title>
        <authorList>
            <person name="Siddaramappa S."/>
            <person name="Challacombe J.F."/>
            <person name="Decastro R.E."/>
            <person name="Pfeiffer F."/>
            <person name="Sastre D.E."/>
            <person name="Gimenez M.I."/>
            <person name="Paggi R.A."/>
            <person name="Detter J.C."/>
            <person name="Davenport K.W."/>
            <person name="Goodwin L.A."/>
            <person name="Kyrpides N."/>
            <person name="Tapia R."/>
            <person name="Pitluck S."/>
            <person name="Lucas S."/>
            <person name="Woyke T."/>
            <person name="Maupin-Furlow J.A."/>
        </authorList>
    </citation>
    <scope>NUCLEOTIDE SEQUENCE [LARGE SCALE GENOMIC DNA]</scope>
    <source>
        <strain evidence="3">ATCC 43099</strain>
        <strain evidence="5">ATCC 43099 / DSM 3394 / CCM 3739 / CIP 104546 / IAM 13178 / JCM 8861 / NBRC 102185 / NCIMB 2190 / MS3</strain>
    </source>
</reference>
<reference evidence="5" key="1">
    <citation type="submission" date="2010-02" db="EMBL/GenBank/DDBJ databases">
        <title>Complete sequence of chromosome of Natrialba magadii ATCC 43099.</title>
        <authorList>
            <consortium name="US DOE Joint Genome Institute"/>
            <person name="Lucas S."/>
            <person name="Copeland A."/>
            <person name="Lapidus A."/>
            <person name="Cheng J.-F."/>
            <person name="Bruce D."/>
            <person name="Goodwin L."/>
            <person name="Pitluck S."/>
            <person name="Davenport K."/>
            <person name="Saunders E."/>
            <person name="Detter J.C."/>
            <person name="Han C."/>
            <person name="Tapia R."/>
            <person name="Land M."/>
            <person name="Hauser L."/>
            <person name="Kyrpides N."/>
            <person name="Mikhailova N."/>
            <person name="De Castro R.E."/>
            <person name="Maupin-Furlow J.A."/>
            <person name="Woyke T."/>
        </authorList>
    </citation>
    <scope>NUCLEOTIDE SEQUENCE [LARGE SCALE GENOMIC DNA]</scope>
    <source>
        <strain evidence="5">ATCC 43099 / DSM 3394 / CCM 3739 / CIP 104546 / IAM 13178 / JCM 8861 / NBRC 102185 / NCIMB 2190 / MS3</strain>
    </source>
</reference>
<dbReference type="GO" id="GO:0005975">
    <property type="term" value="P:carbohydrate metabolic process"/>
    <property type="evidence" value="ECO:0007669"/>
    <property type="project" value="InterPro"/>
</dbReference>
<dbReference type="GO" id="GO:0016740">
    <property type="term" value="F:transferase activity"/>
    <property type="evidence" value="ECO:0007669"/>
    <property type="project" value="UniProtKB-KW"/>
</dbReference>
<comment type="similarity">
    <text evidence="1">Belongs to the glycosyl hydrolase 15 family.</text>
</comment>
<dbReference type="AlphaFoldDB" id="D3SRM8"/>
<proteinExistence type="inferred from homology"/>
<evidence type="ECO:0000313" key="6">
    <source>
        <dbReference type="Proteomes" id="UP000011543"/>
    </source>
</evidence>
<evidence type="ECO:0000313" key="4">
    <source>
        <dbReference type="EMBL" id="ELY24900.1"/>
    </source>
</evidence>
<dbReference type="HOGENOM" id="CLU_408624_0_0_2"/>
<evidence type="ECO:0000259" key="2">
    <source>
        <dbReference type="Pfam" id="PF25978"/>
    </source>
</evidence>
<evidence type="ECO:0000313" key="3">
    <source>
        <dbReference type="EMBL" id="ADD04733.1"/>
    </source>
</evidence>
<feature type="domain" description="DUF7997" evidence="2">
    <location>
        <begin position="1"/>
        <end position="240"/>
    </location>
</feature>